<keyword evidence="5" id="KW-0238">DNA-binding</keyword>
<dbReference type="GeneID" id="80920371"/>
<sequence length="900" mass="103523">MTTIGNTTDALEINAAAAAVSKENGRGRLRVQKACEICKRRKVKCDGNRPCLNCSKHKKECRYDFKATNRRKKRRQATSLIQNVDKEYIETDVALSKDLLSKSNANVNAPSDFLSSSASNSPYSNGHYSNLPCTLPFMGARSNNAFNSGGNIHAENNTSVFAEDHMAKLLLQLGSKLRNTTKESSHKANEANGDDDDVNTNLTTINIVNNRAGSKPNCRSGLCGSSEALDSNNINSEKNKIISSQITNMVNGHFESPWQTFSLDKYRFHRRYQNILPYYLGASILMDLSPETIEYAKLKRPRVQNYGWNLSGGHYLKYKEEFKSHNKQISNESKFFNFDDPVHLFLVNKLLRYYFDEINPVFSIIHEATFWQQYNNKFLRQGKQNNSSAKLFTSMLYLILSTTLRFREGHLDGQKGEGINSESSLNITLEEESVLVKRPSIEEKMFKYAYSIINTLTFEWESFELIQSWLLIAFYFRTCYRQTACWNALSQAVNMCNGMSLYLNKFPEIHSSYDESKAWHCFWCCFIMDKLISFQMGRFYQLSLPVNDMYEQMNLVKSKKFLQEEDDWFHEETFQMLDLSIIVTRFLKRDAQDLNLNETVQLRSQLGQWYVTFITGNGINAYGDNRRSFYQVQPLMTYLDIRLTFEIRQLFCFVAPSSTANDKSLEYVVDTQLLLSHCQMATENLAEITKSNLFFVPWWLNLSQLFTVNLICIIYLHAGIAITQNKAIMQSCRQIWQTLESSKPKNPPSMLPECLWCLKMLNHMFCIRLRDSALELETTLGTDHGDDTPNRNKFEQFKKVGDRDADIEVDTEEREEENMDEKQEHPPKNDRNVPLATRSYNTTNFTGPMAISPAGGVPNLGKDNGLPSDVFDAVSNIRDSPDVFDDDLFSNLLWFDQKFA</sequence>
<dbReference type="InterPro" id="IPR001138">
    <property type="entry name" value="Zn2Cys6_DnaBD"/>
</dbReference>
<keyword evidence="3" id="KW-0862">Zinc</keyword>
<keyword evidence="2" id="KW-0479">Metal-binding</keyword>
<dbReference type="GO" id="GO:0006351">
    <property type="term" value="P:DNA-templated transcription"/>
    <property type="evidence" value="ECO:0007669"/>
    <property type="project" value="InterPro"/>
</dbReference>
<keyword evidence="11" id="KW-1185">Reference proteome</keyword>
<dbReference type="InterPro" id="IPR051615">
    <property type="entry name" value="Transcr_Regulatory_Elem"/>
</dbReference>
<dbReference type="GO" id="GO:0005634">
    <property type="term" value="C:nucleus"/>
    <property type="evidence" value="ECO:0007669"/>
    <property type="project" value="UniProtKB-SubCell"/>
</dbReference>
<dbReference type="InterPro" id="IPR036864">
    <property type="entry name" value="Zn2-C6_fun-type_DNA-bd_sf"/>
</dbReference>
<name>A0AA35IRD7_SACMI</name>
<proteinExistence type="predicted"/>
<evidence type="ECO:0000256" key="8">
    <source>
        <dbReference type="SAM" id="MobiDB-lite"/>
    </source>
</evidence>
<dbReference type="AlphaFoldDB" id="A0AA35IRD7"/>
<evidence type="ECO:0000313" key="10">
    <source>
        <dbReference type="EMBL" id="CAI4035497.1"/>
    </source>
</evidence>
<dbReference type="PANTHER" id="PTHR31313">
    <property type="entry name" value="TY1 ENHANCER ACTIVATOR"/>
    <property type="match status" value="1"/>
</dbReference>
<evidence type="ECO:0000256" key="5">
    <source>
        <dbReference type="ARBA" id="ARBA00023125"/>
    </source>
</evidence>
<keyword evidence="4" id="KW-0805">Transcription regulation</keyword>
<dbReference type="PANTHER" id="PTHR31313:SF82">
    <property type="entry name" value="ACTIVATORY PROTEIN CHA4-RELATED"/>
    <property type="match status" value="1"/>
</dbReference>
<organism evidence="10 11">
    <name type="scientific">Saccharomyces mikatae IFO 1815</name>
    <dbReference type="NCBI Taxonomy" id="226126"/>
    <lineage>
        <taxon>Eukaryota</taxon>
        <taxon>Fungi</taxon>
        <taxon>Dikarya</taxon>
        <taxon>Ascomycota</taxon>
        <taxon>Saccharomycotina</taxon>
        <taxon>Saccharomycetes</taxon>
        <taxon>Saccharomycetales</taxon>
        <taxon>Saccharomycetaceae</taxon>
        <taxon>Saccharomyces</taxon>
    </lineage>
</organism>
<evidence type="ECO:0000256" key="2">
    <source>
        <dbReference type="ARBA" id="ARBA00022723"/>
    </source>
</evidence>
<dbReference type="GO" id="GO:0008270">
    <property type="term" value="F:zinc ion binding"/>
    <property type="evidence" value="ECO:0007669"/>
    <property type="project" value="InterPro"/>
</dbReference>
<dbReference type="SMART" id="SM00066">
    <property type="entry name" value="GAL4"/>
    <property type="match status" value="1"/>
</dbReference>
<evidence type="ECO:0000256" key="1">
    <source>
        <dbReference type="ARBA" id="ARBA00004123"/>
    </source>
</evidence>
<keyword evidence="7" id="KW-0539">Nucleus</keyword>
<dbReference type="GO" id="GO:0000981">
    <property type="term" value="F:DNA-binding transcription factor activity, RNA polymerase II-specific"/>
    <property type="evidence" value="ECO:0007669"/>
    <property type="project" value="InterPro"/>
</dbReference>
<evidence type="ECO:0000256" key="6">
    <source>
        <dbReference type="ARBA" id="ARBA00023163"/>
    </source>
</evidence>
<dbReference type="Pfam" id="PF04082">
    <property type="entry name" value="Fungal_trans"/>
    <property type="match status" value="1"/>
</dbReference>
<dbReference type="Proteomes" id="UP001161438">
    <property type="component" value="Chromosome 13"/>
</dbReference>
<evidence type="ECO:0000313" key="11">
    <source>
        <dbReference type="Proteomes" id="UP001161438"/>
    </source>
</evidence>
<feature type="region of interest" description="Disordered" evidence="8">
    <location>
        <begin position="802"/>
        <end position="835"/>
    </location>
</feature>
<keyword evidence="6" id="KW-0804">Transcription</keyword>
<evidence type="ECO:0000256" key="4">
    <source>
        <dbReference type="ARBA" id="ARBA00023015"/>
    </source>
</evidence>
<evidence type="ECO:0000259" key="9">
    <source>
        <dbReference type="PROSITE" id="PS50048"/>
    </source>
</evidence>
<dbReference type="EMBL" id="OX365769">
    <property type="protein sequence ID" value="CAI4035497.1"/>
    <property type="molecule type" value="Genomic_DNA"/>
</dbReference>
<evidence type="ECO:0000256" key="7">
    <source>
        <dbReference type="ARBA" id="ARBA00023242"/>
    </source>
</evidence>
<dbReference type="GO" id="GO:0003677">
    <property type="term" value="F:DNA binding"/>
    <property type="evidence" value="ECO:0007669"/>
    <property type="project" value="UniProtKB-KW"/>
</dbReference>
<dbReference type="CDD" id="cd12148">
    <property type="entry name" value="fungal_TF_MHR"/>
    <property type="match status" value="1"/>
</dbReference>
<evidence type="ECO:0000256" key="3">
    <source>
        <dbReference type="ARBA" id="ARBA00022833"/>
    </source>
</evidence>
<feature type="compositionally biased region" description="Basic and acidic residues" evidence="8">
    <location>
        <begin position="820"/>
        <end position="831"/>
    </location>
</feature>
<accession>A0AA35IRD7</accession>
<feature type="compositionally biased region" description="Acidic residues" evidence="8">
    <location>
        <begin position="807"/>
        <end position="819"/>
    </location>
</feature>
<dbReference type="InterPro" id="IPR007219">
    <property type="entry name" value="XnlR_reg_dom"/>
</dbReference>
<dbReference type="SMART" id="SM00906">
    <property type="entry name" value="Fungal_trans"/>
    <property type="match status" value="1"/>
</dbReference>
<gene>
    <name evidence="10" type="primary">SMKI13G1470</name>
    <name evidence="10" type="ORF">SMKI_13G1470</name>
</gene>
<dbReference type="PROSITE" id="PS00463">
    <property type="entry name" value="ZN2_CY6_FUNGAL_1"/>
    <property type="match status" value="1"/>
</dbReference>
<protein>
    <recommendedName>
        <fullName evidence="9">Zn(2)-C6 fungal-type domain-containing protein</fullName>
    </recommendedName>
</protein>
<dbReference type="PROSITE" id="PS50048">
    <property type="entry name" value="ZN2_CY6_FUNGAL_2"/>
    <property type="match status" value="1"/>
</dbReference>
<dbReference type="RefSeq" id="XP_056078617.1">
    <property type="nucleotide sequence ID" value="XM_056224728.1"/>
</dbReference>
<reference evidence="10" key="1">
    <citation type="submission" date="2022-10" db="EMBL/GenBank/DDBJ databases">
        <authorList>
            <person name="Byrne P K."/>
        </authorList>
    </citation>
    <scope>NUCLEOTIDE SEQUENCE</scope>
    <source>
        <strain evidence="10">IFO1815</strain>
    </source>
</reference>
<dbReference type="Pfam" id="PF00172">
    <property type="entry name" value="Zn_clus"/>
    <property type="match status" value="1"/>
</dbReference>
<dbReference type="SUPFAM" id="SSF57701">
    <property type="entry name" value="Zn2/Cys6 DNA-binding domain"/>
    <property type="match status" value="1"/>
</dbReference>
<comment type="subcellular location">
    <subcellularLocation>
        <location evidence="1">Nucleus</location>
    </subcellularLocation>
</comment>
<dbReference type="Gene3D" id="4.10.240.10">
    <property type="entry name" value="Zn(2)-C6 fungal-type DNA-binding domain"/>
    <property type="match status" value="1"/>
</dbReference>
<dbReference type="CDD" id="cd00067">
    <property type="entry name" value="GAL4"/>
    <property type="match status" value="1"/>
</dbReference>
<feature type="domain" description="Zn(2)-C6 fungal-type" evidence="9">
    <location>
        <begin position="34"/>
        <end position="63"/>
    </location>
</feature>